<accession>A0A8J6TYN3</accession>
<dbReference type="RefSeq" id="WP_093988573.1">
    <property type="nucleotide sequence ID" value="NZ_FYDD01000003.1"/>
</dbReference>
<dbReference type="EMBL" id="JACRTL010000001">
    <property type="protein sequence ID" value="MBC8610167.1"/>
    <property type="molecule type" value="Genomic_DNA"/>
</dbReference>
<proteinExistence type="predicted"/>
<sequence>MKRILPSLLFGVTACCLIACILLSADLTQGISQGIHLCLNSLIPSLYFFMILSNLIMNSRLCQVLARPFRFLSRKVLHLDDSLFTIFLLSMLGGYPIGAKLVADQIKQGNITPQTGRYLLNFCVNCSPAFLMSYLSVRLWGNIGPGFLIYLSQILSALLIAVFTGLRHPCKIEKSVSLSAPKLSSSAVFVSSVNQATHTMGIICSFVVVFCAAFPILDRLLSSYGTLSIWLKGLLEVTAGCQNLSELSAYSSILAASLFTSFGGVCVFLQITALISGTGISIIKWLLWRIPYTFLSVGITYLGILLFPQSLSCFGTSQGAFEAKWFTVSPAASVSMIVTAGVLLFLSVPKSVKKHGL</sequence>
<dbReference type="Proteomes" id="UP000632659">
    <property type="component" value="Unassembled WGS sequence"/>
</dbReference>
<feature type="transmembrane region" description="Helical" evidence="1">
    <location>
        <begin position="327"/>
        <end position="348"/>
    </location>
</feature>
<keyword evidence="1" id="KW-0812">Transmembrane</keyword>
<feature type="transmembrane region" description="Helical" evidence="1">
    <location>
        <begin position="187"/>
        <end position="217"/>
    </location>
</feature>
<comment type="caution">
    <text evidence="2">The sequence shown here is derived from an EMBL/GenBank/DDBJ whole genome shotgun (WGS) entry which is preliminary data.</text>
</comment>
<keyword evidence="3" id="KW-1185">Reference proteome</keyword>
<evidence type="ECO:0000313" key="2">
    <source>
        <dbReference type="EMBL" id="MBC8610167.1"/>
    </source>
</evidence>
<dbReference type="PROSITE" id="PS51257">
    <property type="entry name" value="PROKAR_LIPOPROTEIN"/>
    <property type="match status" value="1"/>
</dbReference>
<organism evidence="2 3">
    <name type="scientific">Massiliimalia timonensis</name>
    <dbReference type="NCBI Taxonomy" id="1987501"/>
    <lineage>
        <taxon>Bacteria</taxon>
        <taxon>Bacillati</taxon>
        <taxon>Bacillota</taxon>
        <taxon>Clostridia</taxon>
        <taxon>Eubacteriales</taxon>
        <taxon>Oscillospiraceae</taxon>
        <taxon>Massiliimalia</taxon>
    </lineage>
</organism>
<keyword evidence="1" id="KW-1133">Transmembrane helix</keyword>
<evidence type="ECO:0000313" key="3">
    <source>
        <dbReference type="Proteomes" id="UP000632659"/>
    </source>
</evidence>
<feature type="transmembrane region" description="Helical" evidence="1">
    <location>
        <begin position="77"/>
        <end position="97"/>
    </location>
</feature>
<reference evidence="2" key="1">
    <citation type="submission" date="2020-08" db="EMBL/GenBank/DDBJ databases">
        <title>Genome public.</title>
        <authorList>
            <person name="Liu C."/>
            <person name="Sun Q."/>
        </authorList>
    </citation>
    <scope>NUCLEOTIDE SEQUENCE</scope>
    <source>
        <strain evidence="2">NSJ-15</strain>
    </source>
</reference>
<feature type="transmembrane region" description="Helical" evidence="1">
    <location>
        <begin position="34"/>
        <end position="56"/>
    </location>
</feature>
<feature type="transmembrane region" description="Helical" evidence="1">
    <location>
        <begin position="253"/>
        <end position="274"/>
    </location>
</feature>
<feature type="transmembrane region" description="Helical" evidence="1">
    <location>
        <begin position="147"/>
        <end position="166"/>
    </location>
</feature>
<protein>
    <recommendedName>
        <fullName evidence="4">Sporulation integral membrane protein YlbJ</fullName>
    </recommendedName>
</protein>
<dbReference type="AlphaFoldDB" id="A0A8J6TYN3"/>
<dbReference type="OrthoDB" id="1645614at2"/>
<feature type="transmembrane region" description="Helical" evidence="1">
    <location>
        <begin position="286"/>
        <end position="307"/>
    </location>
</feature>
<evidence type="ECO:0008006" key="4">
    <source>
        <dbReference type="Google" id="ProtNLM"/>
    </source>
</evidence>
<gene>
    <name evidence="2" type="ORF">H8702_03380</name>
</gene>
<keyword evidence="1" id="KW-0472">Membrane</keyword>
<evidence type="ECO:0000256" key="1">
    <source>
        <dbReference type="SAM" id="Phobius"/>
    </source>
</evidence>
<name>A0A8J6TYN3_9FIRM</name>